<comment type="caution">
    <text evidence="2">The sequence shown here is derived from an EMBL/GenBank/DDBJ whole genome shotgun (WGS) entry which is preliminary data.</text>
</comment>
<keyword evidence="1" id="KW-0472">Membrane</keyword>
<feature type="transmembrane region" description="Helical" evidence="1">
    <location>
        <begin position="34"/>
        <end position="56"/>
    </location>
</feature>
<keyword evidence="1" id="KW-0812">Transmembrane</keyword>
<keyword evidence="1" id="KW-1133">Transmembrane helix</keyword>
<reference evidence="2 3" key="1">
    <citation type="submission" date="2024-10" db="EMBL/GenBank/DDBJ databases">
        <title>The Natural Products Discovery Center: Release of the First 8490 Sequenced Strains for Exploring Actinobacteria Biosynthetic Diversity.</title>
        <authorList>
            <person name="Kalkreuter E."/>
            <person name="Kautsar S.A."/>
            <person name="Yang D."/>
            <person name="Bader C.D."/>
            <person name="Teijaro C.N."/>
            <person name="Fluegel L."/>
            <person name="Davis C.M."/>
            <person name="Simpson J.R."/>
            <person name="Lauterbach L."/>
            <person name="Steele A.D."/>
            <person name="Gui C."/>
            <person name="Meng S."/>
            <person name="Li G."/>
            <person name="Viehrig K."/>
            <person name="Ye F."/>
            <person name="Su P."/>
            <person name="Kiefer A.F."/>
            <person name="Nichols A."/>
            <person name="Cepeda A.J."/>
            <person name="Yan W."/>
            <person name="Fan B."/>
            <person name="Jiang Y."/>
            <person name="Adhikari A."/>
            <person name="Zheng C.-J."/>
            <person name="Schuster L."/>
            <person name="Cowan T.M."/>
            <person name="Smanski M.J."/>
            <person name="Chevrette M.G."/>
            <person name="De Carvalho L.P.S."/>
            <person name="Shen B."/>
        </authorList>
    </citation>
    <scope>NUCLEOTIDE SEQUENCE [LARGE SCALE GENOMIC DNA]</scope>
    <source>
        <strain evidence="2 3">NPDC020327</strain>
    </source>
</reference>
<sequence>MSPALKTTIRLRTRAQLRRLSWALRHPLRLLQRYGFGAFQIAVLVVPVALILWICLD</sequence>
<evidence type="ECO:0000313" key="3">
    <source>
        <dbReference type="Proteomes" id="UP001611548"/>
    </source>
</evidence>
<evidence type="ECO:0000313" key="2">
    <source>
        <dbReference type="EMBL" id="MFI1967465.1"/>
    </source>
</evidence>
<dbReference type="EMBL" id="JBIRWE010000022">
    <property type="protein sequence ID" value="MFI1967465.1"/>
    <property type="molecule type" value="Genomic_DNA"/>
</dbReference>
<name>A0ABW7UXY0_9ACTN</name>
<protein>
    <submittedName>
        <fullName evidence="2">Uncharacterized protein</fullName>
    </submittedName>
</protein>
<evidence type="ECO:0000256" key="1">
    <source>
        <dbReference type="SAM" id="Phobius"/>
    </source>
</evidence>
<dbReference type="Proteomes" id="UP001611548">
    <property type="component" value="Unassembled WGS sequence"/>
</dbReference>
<proteinExistence type="predicted"/>
<dbReference type="RefSeq" id="WP_157859113.1">
    <property type="nucleotide sequence ID" value="NZ_JBEZHZ010000002.1"/>
</dbReference>
<organism evidence="2 3">
    <name type="scientific">Streptomyces pathocidini</name>
    <dbReference type="NCBI Taxonomy" id="1650571"/>
    <lineage>
        <taxon>Bacteria</taxon>
        <taxon>Bacillati</taxon>
        <taxon>Actinomycetota</taxon>
        <taxon>Actinomycetes</taxon>
        <taxon>Kitasatosporales</taxon>
        <taxon>Streptomycetaceae</taxon>
        <taxon>Streptomyces</taxon>
    </lineage>
</organism>
<keyword evidence="3" id="KW-1185">Reference proteome</keyword>
<gene>
    <name evidence="2" type="ORF">ACH429_25705</name>
</gene>
<accession>A0ABW7UXY0</accession>